<evidence type="ECO:0000256" key="5">
    <source>
        <dbReference type="ARBA" id="ARBA00023136"/>
    </source>
</evidence>
<dbReference type="GO" id="GO:0016020">
    <property type="term" value="C:membrane"/>
    <property type="evidence" value="ECO:0007669"/>
    <property type="project" value="UniProtKB-SubCell"/>
</dbReference>
<feature type="transmembrane region" description="Helical" evidence="6">
    <location>
        <begin position="218"/>
        <end position="239"/>
    </location>
</feature>
<organism evidence="7 8">
    <name type="scientific">Palaeococcus pacificus DY20341</name>
    <dbReference type="NCBI Taxonomy" id="1343739"/>
    <lineage>
        <taxon>Archaea</taxon>
        <taxon>Methanobacteriati</taxon>
        <taxon>Methanobacteriota</taxon>
        <taxon>Thermococci</taxon>
        <taxon>Thermococcales</taxon>
        <taxon>Thermococcaceae</taxon>
        <taxon>Palaeococcus</taxon>
    </lineage>
</organism>
<dbReference type="Proteomes" id="UP000027981">
    <property type="component" value="Chromosome"/>
</dbReference>
<keyword evidence="5 6" id="KW-0472">Membrane</keyword>
<evidence type="ECO:0000256" key="3">
    <source>
        <dbReference type="ARBA" id="ARBA00022692"/>
    </source>
</evidence>
<dbReference type="GeneID" id="24842111"/>
<dbReference type="KEGG" id="ppac:PAP_04940"/>
<reference evidence="8" key="1">
    <citation type="submission" date="2013-06" db="EMBL/GenBank/DDBJ databases">
        <title>Complete Genome Sequence of Hyperthermophilic Palaeococcus pacificus DY20341T, Isolated from a Deep-Sea Hydrothermal Sediments.</title>
        <authorList>
            <person name="Zeng X."/>
            <person name="Shao Z."/>
        </authorList>
    </citation>
    <scope>NUCLEOTIDE SEQUENCE [LARGE SCALE GENOMIC DNA]</scope>
    <source>
        <strain evidence="8">DY20341</strain>
    </source>
</reference>
<proteinExistence type="inferred from homology"/>
<evidence type="ECO:0008006" key="9">
    <source>
        <dbReference type="Google" id="ProtNLM"/>
    </source>
</evidence>
<accession>A0A075LSV9</accession>
<feature type="transmembrane region" description="Helical" evidence="6">
    <location>
        <begin position="289"/>
        <end position="320"/>
    </location>
</feature>
<evidence type="ECO:0000256" key="6">
    <source>
        <dbReference type="SAM" id="Phobius"/>
    </source>
</evidence>
<comment type="subcellular location">
    <subcellularLocation>
        <location evidence="1">Membrane</location>
        <topology evidence="1">Multi-pass membrane protein</topology>
    </subcellularLocation>
</comment>
<evidence type="ECO:0000256" key="2">
    <source>
        <dbReference type="ARBA" id="ARBA00009773"/>
    </source>
</evidence>
<evidence type="ECO:0000313" key="7">
    <source>
        <dbReference type="EMBL" id="AIF69399.1"/>
    </source>
</evidence>
<dbReference type="AlphaFoldDB" id="A0A075LSV9"/>
<name>A0A075LSV9_9EURY</name>
<feature type="transmembrane region" description="Helical" evidence="6">
    <location>
        <begin position="27"/>
        <end position="44"/>
    </location>
</feature>
<reference evidence="7 8" key="2">
    <citation type="journal article" date="2015" name="Genome Announc.">
        <title>Complete Genome Sequence of Hyperthermophilic Piezophilic Archaeon Palaeococcus pacificus DY20341T, Isolated from Deep-Sea Hydrothermal Sediments.</title>
        <authorList>
            <person name="Zeng X."/>
            <person name="Jebbar M."/>
            <person name="Shao Z."/>
        </authorList>
    </citation>
    <scope>NUCLEOTIDE SEQUENCE [LARGE SCALE GENOMIC DNA]</scope>
    <source>
        <strain evidence="7 8">DY20341</strain>
    </source>
</reference>
<keyword evidence="4 6" id="KW-1133">Transmembrane helix</keyword>
<feature type="transmembrane region" description="Helical" evidence="6">
    <location>
        <begin position="133"/>
        <end position="152"/>
    </location>
</feature>
<keyword evidence="8" id="KW-1185">Reference proteome</keyword>
<evidence type="ECO:0000256" key="1">
    <source>
        <dbReference type="ARBA" id="ARBA00004141"/>
    </source>
</evidence>
<feature type="transmembrane region" description="Helical" evidence="6">
    <location>
        <begin position="192"/>
        <end position="212"/>
    </location>
</feature>
<protein>
    <recommendedName>
        <fullName evidence="9">Permease</fullName>
    </recommendedName>
</protein>
<gene>
    <name evidence="7" type="ORF">PAP_04940</name>
</gene>
<dbReference type="PANTHER" id="PTHR21716">
    <property type="entry name" value="TRANSMEMBRANE PROTEIN"/>
    <property type="match status" value="1"/>
</dbReference>
<evidence type="ECO:0000256" key="4">
    <source>
        <dbReference type="ARBA" id="ARBA00022989"/>
    </source>
</evidence>
<feature type="transmembrane region" description="Helical" evidence="6">
    <location>
        <begin position="251"/>
        <end position="269"/>
    </location>
</feature>
<feature type="transmembrane region" description="Helical" evidence="6">
    <location>
        <begin position="5"/>
        <end position="21"/>
    </location>
</feature>
<sequence length="336" mass="37463">MKSRNIIVWSIIALIILYLGWKMLQPMLSAIFFGVIAAYAFLPVHKKLSKRAGEFWSSIILTTVLLLIAAGLAVLLALTLSNVLNSAYNYTTLTFDWLYSLPLPLEVENTLKDIQSQMMPYLTNYVLNYTLSLPRYIIQSLVFLIVFQYLLANSNEVAENIPPLLPREDRELAQSLLEGADKTLQALIRSWLLLNIAKGILMTLGFVIFGILDLAGAIVAGILTILFSFVPLFEGWMIWFIGSIYLIKQGMVFKGILLAVYGFTLVSPLPDYTIRPRIVAKDAKLDSTMVLLGMIGGAMAFGVKGLIAGPIVFNLVATLVREWKRINKTRPSKHSS</sequence>
<dbReference type="InterPro" id="IPR002549">
    <property type="entry name" value="AI-2E-like"/>
</dbReference>
<keyword evidence="3 6" id="KW-0812">Transmembrane</keyword>
<evidence type="ECO:0000313" key="8">
    <source>
        <dbReference type="Proteomes" id="UP000027981"/>
    </source>
</evidence>
<dbReference type="HOGENOM" id="CLU_041771_2_0_2"/>
<dbReference type="PANTHER" id="PTHR21716:SF71">
    <property type="entry name" value="TRANSPORT PROTEIN MJ1177-RELATED"/>
    <property type="match status" value="1"/>
</dbReference>
<dbReference type="Pfam" id="PF01594">
    <property type="entry name" value="AI-2E_transport"/>
    <property type="match status" value="1"/>
</dbReference>
<dbReference type="EMBL" id="CP006019">
    <property type="protein sequence ID" value="AIF69399.1"/>
    <property type="molecule type" value="Genomic_DNA"/>
</dbReference>
<dbReference type="RefSeq" id="WP_048164959.1">
    <property type="nucleotide sequence ID" value="NZ_CP006019.1"/>
</dbReference>
<comment type="similarity">
    <text evidence="2">Belongs to the autoinducer-2 exporter (AI-2E) (TC 2.A.86) family.</text>
</comment>
<feature type="transmembrane region" description="Helical" evidence="6">
    <location>
        <begin position="56"/>
        <end position="80"/>
    </location>
</feature>
<dbReference type="eggNOG" id="arCOG02642">
    <property type="taxonomic scope" value="Archaea"/>
</dbReference>
<dbReference type="OrthoDB" id="137390at2157"/>